<gene>
    <name evidence="1" type="ORF">JW646_06625</name>
</gene>
<reference evidence="1 2" key="1">
    <citation type="journal article" date="2023" name="Int. J. Syst. Evol. Microbiol.">
        <title>Terrisporobacter hibernicus sp. nov., isolated from bovine faeces in Northern Ireland.</title>
        <authorList>
            <person name="Mitchell M."/>
            <person name="Nguyen S.V."/>
            <person name="Connor M."/>
            <person name="Fairley D.J."/>
            <person name="Donoghue O."/>
            <person name="Marshall H."/>
            <person name="Koolman L."/>
            <person name="McMullan G."/>
            <person name="Schaffer K.E."/>
            <person name="McGrath J.W."/>
            <person name="Fanning S."/>
        </authorList>
    </citation>
    <scope>NUCLEOTIDE SEQUENCE [LARGE SCALE GENOMIC DNA]</scope>
    <source>
        <strain evidence="1 2">MCA3</strain>
    </source>
</reference>
<dbReference type="SUPFAM" id="SSF102215">
    <property type="entry name" value="Creatininase"/>
    <property type="match status" value="1"/>
</dbReference>
<accession>A0AAX2ZKP8</accession>
<organism evidence="1 2">
    <name type="scientific">Terrisporobacter hibernicus</name>
    <dbReference type="NCBI Taxonomy" id="2813371"/>
    <lineage>
        <taxon>Bacteria</taxon>
        <taxon>Bacillati</taxon>
        <taxon>Bacillota</taxon>
        <taxon>Clostridia</taxon>
        <taxon>Peptostreptococcales</taxon>
        <taxon>Peptostreptococcaceae</taxon>
        <taxon>Terrisporobacter</taxon>
    </lineage>
</organism>
<evidence type="ECO:0000313" key="1">
    <source>
        <dbReference type="EMBL" id="UEL49115.1"/>
    </source>
</evidence>
<dbReference type="KEGG" id="tem:JW646_06625"/>
<dbReference type="EMBL" id="CP081135">
    <property type="protein sequence ID" value="UEL49115.1"/>
    <property type="molecule type" value="Genomic_DNA"/>
</dbReference>
<protein>
    <submittedName>
        <fullName evidence="1">Uncharacterized protein</fullName>
    </submittedName>
</protein>
<dbReference type="InterPro" id="IPR024087">
    <property type="entry name" value="Creatininase-like_sf"/>
</dbReference>
<dbReference type="Proteomes" id="UP001198983">
    <property type="component" value="Chromosome"/>
</dbReference>
<sequence>MISWWDLITQNTIDKILDEVEFPGWSLNHAAIIETSLILKGKFIHG</sequence>
<keyword evidence="2" id="KW-1185">Reference proteome</keyword>
<evidence type="ECO:0000313" key="2">
    <source>
        <dbReference type="Proteomes" id="UP001198983"/>
    </source>
</evidence>
<dbReference type="RefSeq" id="WP_187359247.1">
    <property type="nucleotide sequence ID" value="NZ_CP081135.1"/>
</dbReference>
<name>A0AAX2ZKP8_9FIRM</name>
<dbReference type="AlphaFoldDB" id="A0AAX2ZKP8"/>
<proteinExistence type="predicted"/>